<protein>
    <submittedName>
        <fullName evidence="1">Uncharacterized protein</fullName>
    </submittedName>
</protein>
<accession>A0ACC0HXB7</accession>
<reference evidence="1 2" key="1">
    <citation type="journal article" date="2022" name="Plant J.">
        <title>Chromosome-level genome of Camellia lanceoleosa provides a valuable resource for understanding genome evolution and self-incompatibility.</title>
        <authorList>
            <person name="Gong W."/>
            <person name="Xiao S."/>
            <person name="Wang L."/>
            <person name="Liao Z."/>
            <person name="Chang Y."/>
            <person name="Mo W."/>
            <person name="Hu G."/>
            <person name="Li W."/>
            <person name="Zhao G."/>
            <person name="Zhu H."/>
            <person name="Hu X."/>
            <person name="Ji K."/>
            <person name="Xiang X."/>
            <person name="Song Q."/>
            <person name="Yuan D."/>
            <person name="Jin S."/>
            <person name="Zhang L."/>
        </authorList>
    </citation>
    <scope>NUCLEOTIDE SEQUENCE [LARGE SCALE GENOMIC DNA]</scope>
    <source>
        <strain evidence="1">SQ_2022a</strain>
    </source>
</reference>
<sequence>MTELINSDINELKIAAKRLLNHATNLDGLGFSIGLLKWFASFAAMQLGTQGALTGVGLSIGYPTRGDGLHAGLVVISAARGGPANKAGILSGDVILKIDDTSIETIGTYDTAECSHEKNFYDLENDKEWKDDSGQNIGGKLVTTQSISKARAKRGELGILPIEVGFRLRASRCLFHFCSSPLMITDLEYK</sequence>
<keyword evidence="2" id="KW-1185">Reference proteome</keyword>
<organism evidence="1 2">
    <name type="scientific">Camellia lanceoleosa</name>
    <dbReference type="NCBI Taxonomy" id="1840588"/>
    <lineage>
        <taxon>Eukaryota</taxon>
        <taxon>Viridiplantae</taxon>
        <taxon>Streptophyta</taxon>
        <taxon>Embryophyta</taxon>
        <taxon>Tracheophyta</taxon>
        <taxon>Spermatophyta</taxon>
        <taxon>Magnoliopsida</taxon>
        <taxon>eudicotyledons</taxon>
        <taxon>Gunneridae</taxon>
        <taxon>Pentapetalae</taxon>
        <taxon>asterids</taxon>
        <taxon>Ericales</taxon>
        <taxon>Theaceae</taxon>
        <taxon>Camellia</taxon>
    </lineage>
</organism>
<proteinExistence type="predicted"/>
<dbReference type="EMBL" id="CM045759">
    <property type="protein sequence ID" value="KAI8017573.1"/>
    <property type="molecule type" value="Genomic_DNA"/>
</dbReference>
<evidence type="ECO:0000313" key="1">
    <source>
        <dbReference type="EMBL" id="KAI8017573.1"/>
    </source>
</evidence>
<evidence type="ECO:0000313" key="2">
    <source>
        <dbReference type="Proteomes" id="UP001060215"/>
    </source>
</evidence>
<comment type="caution">
    <text evidence="1">The sequence shown here is derived from an EMBL/GenBank/DDBJ whole genome shotgun (WGS) entry which is preliminary data.</text>
</comment>
<name>A0ACC0HXB7_9ERIC</name>
<gene>
    <name evidence="1" type="ORF">LOK49_LG04G03718</name>
</gene>
<dbReference type="Proteomes" id="UP001060215">
    <property type="component" value="Chromosome 2"/>
</dbReference>